<organism evidence="2 3">
    <name type="scientific">Acidiphilium cryptum (strain JF-5)</name>
    <dbReference type="NCBI Taxonomy" id="349163"/>
    <lineage>
        <taxon>Bacteria</taxon>
        <taxon>Pseudomonadati</taxon>
        <taxon>Pseudomonadota</taxon>
        <taxon>Alphaproteobacteria</taxon>
        <taxon>Acetobacterales</taxon>
        <taxon>Acidocellaceae</taxon>
        <taxon>Acidiphilium</taxon>
    </lineage>
</organism>
<accession>A5FZ16</accession>
<dbReference type="GO" id="GO:0008410">
    <property type="term" value="F:CoA-transferase activity"/>
    <property type="evidence" value="ECO:0007669"/>
    <property type="project" value="TreeGrafter"/>
</dbReference>
<dbReference type="InterPro" id="IPR050483">
    <property type="entry name" value="CoA-transferase_III_domain"/>
</dbReference>
<dbReference type="Gene3D" id="3.30.1540.10">
    <property type="entry name" value="formyl-coa transferase, domain 3"/>
    <property type="match status" value="1"/>
</dbReference>
<sequence length="405" mass="43082">MTTAMTERALTGLKVIDLTRVLGGPYCTMILADHGADVIKIEPPQGDEVRDWGPPFLERADGARDASYFLGANRNKRAMTLDLAHEQGRAVLLRLLEDADVLVENFKPGTLEKWNIGQAALAPRFPRLVHCRISGFGADGPFGGLPGYDAVVQAMTGLMTINGRPGEGPLRMGTPVVDLATGLYSAIGILMALQERQRSGRGQFIDMTLHDAGMALLHPAAANYLLNGKRPAATGNAHPNIAPYDTFPTATCEIFIAGGNDGQFRKLCALLERPDIAADPRFATNADRLANRAAMTAALTEALAAHDGEALAERMIRAGIPAGPVRPVDAALESAHARHRGMVAELDGVRTLGTPIKFSRTPGGPHAPPPGFAAHLDEILAEHGYTEAEIAALEAAGAIRRVRRA</sequence>
<dbReference type="STRING" id="349163.Acry_1642"/>
<dbReference type="InterPro" id="IPR003673">
    <property type="entry name" value="CoA-Trfase_fam_III"/>
</dbReference>
<protein>
    <submittedName>
        <fullName evidence="2">L-carnitine dehydratase/bile acid-inducible protein F</fullName>
    </submittedName>
</protein>
<dbReference type="RefSeq" id="WP_011942394.1">
    <property type="nucleotide sequence ID" value="NC_009484.1"/>
</dbReference>
<dbReference type="InterPro" id="IPR044855">
    <property type="entry name" value="CoA-Trfase_III_dom3_sf"/>
</dbReference>
<dbReference type="Pfam" id="PF02515">
    <property type="entry name" value="CoA_transf_3"/>
    <property type="match status" value="1"/>
</dbReference>
<evidence type="ECO:0000313" key="2">
    <source>
        <dbReference type="EMBL" id="ABQ30848.1"/>
    </source>
</evidence>
<dbReference type="SUPFAM" id="SSF89796">
    <property type="entry name" value="CoA-transferase family III (CaiB/BaiF)"/>
    <property type="match status" value="1"/>
</dbReference>
<dbReference type="eggNOG" id="COG1804">
    <property type="taxonomic scope" value="Bacteria"/>
</dbReference>
<name>A5FZ16_ACICJ</name>
<dbReference type="HOGENOM" id="CLU_033975_0_0_5"/>
<gene>
    <name evidence="2" type="ordered locus">Acry_1642</name>
</gene>
<evidence type="ECO:0000313" key="3">
    <source>
        <dbReference type="Proteomes" id="UP000000245"/>
    </source>
</evidence>
<dbReference type="KEGG" id="acr:Acry_1642"/>
<dbReference type="AlphaFoldDB" id="A5FZ16"/>
<dbReference type="PANTHER" id="PTHR48207">
    <property type="entry name" value="SUCCINATE--HYDROXYMETHYLGLUTARATE COA-TRANSFERASE"/>
    <property type="match status" value="1"/>
</dbReference>
<evidence type="ECO:0000256" key="1">
    <source>
        <dbReference type="ARBA" id="ARBA00022679"/>
    </source>
</evidence>
<dbReference type="Gene3D" id="3.40.50.10540">
    <property type="entry name" value="Crotonobetainyl-coa:carnitine coa-transferase, domain 1"/>
    <property type="match status" value="1"/>
</dbReference>
<dbReference type="InterPro" id="IPR023606">
    <property type="entry name" value="CoA-Trfase_III_dom_1_sf"/>
</dbReference>
<dbReference type="Proteomes" id="UP000000245">
    <property type="component" value="Chromosome"/>
</dbReference>
<dbReference type="PANTHER" id="PTHR48207:SF3">
    <property type="entry name" value="SUCCINATE--HYDROXYMETHYLGLUTARATE COA-TRANSFERASE"/>
    <property type="match status" value="1"/>
</dbReference>
<dbReference type="EMBL" id="CP000697">
    <property type="protein sequence ID" value="ABQ30848.1"/>
    <property type="molecule type" value="Genomic_DNA"/>
</dbReference>
<keyword evidence="3" id="KW-1185">Reference proteome</keyword>
<keyword evidence="1" id="KW-0808">Transferase</keyword>
<proteinExistence type="predicted"/>
<reference evidence="2 3" key="1">
    <citation type="submission" date="2007-05" db="EMBL/GenBank/DDBJ databases">
        <title>Complete sequence of chromosome of Acidiphilium cryptum JF-5.</title>
        <authorList>
            <consortium name="US DOE Joint Genome Institute"/>
            <person name="Copeland A."/>
            <person name="Lucas S."/>
            <person name="Lapidus A."/>
            <person name="Barry K."/>
            <person name="Detter J.C."/>
            <person name="Glavina del Rio T."/>
            <person name="Hammon N."/>
            <person name="Israni S."/>
            <person name="Dalin E."/>
            <person name="Tice H."/>
            <person name="Pitluck S."/>
            <person name="Sims D."/>
            <person name="Brettin T."/>
            <person name="Bruce D."/>
            <person name="Han C."/>
            <person name="Schmutz J."/>
            <person name="Larimer F."/>
            <person name="Land M."/>
            <person name="Hauser L."/>
            <person name="Kyrpides N."/>
            <person name="Kim E."/>
            <person name="Magnuson T."/>
            <person name="Richardson P."/>
        </authorList>
    </citation>
    <scope>NUCLEOTIDE SEQUENCE [LARGE SCALE GENOMIC DNA]</scope>
    <source>
        <strain evidence="2 3">JF-5</strain>
    </source>
</reference>